<evidence type="ECO:0000256" key="1">
    <source>
        <dbReference type="SAM" id="Phobius"/>
    </source>
</evidence>
<keyword evidence="1" id="KW-1133">Transmembrane helix</keyword>
<proteinExistence type="predicted"/>
<gene>
    <name evidence="2" type="ORF">COEREDRAFT_103475</name>
</gene>
<keyword evidence="1" id="KW-0472">Membrane</keyword>
<dbReference type="EMBL" id="KZ303516">
    <property type="protein sequence ID" value="PIA14556.1"/>
    <property type="molecule type" value="Genomic_DNA"/>
</dbReference>
<reference evidence="2 3" key="1">
    <citation type="journal article" date="2015" name="Genome Biol. Evol.">
        <title>Phylogenomic analyses indicate that early fungi evolved digesting cell walls of algal ancestors of land plants.</title>
        <authorList>
            <person name="Chang Y."/>
            <person name="Wang S."/>
            <person name="Sekimoto S."/>
            <person name="Aerts A.L."/>
            <person name="Choi C."/>
            <person name="Clum A."/>
            <person name="LaButti K.M."/>
            <person name="Lindquist E.A."/>
            <person name="Yee Ngan C."/>
            <person name="Ohm R.A."/>
            <person name="Salamov A.A."/>
            <person name="Grigoriev I.V."/>
            <person name="Spatafora J.W."/>
            <person name="Berbee M.L."/>
        </authorList>
    </citation>
    <scope>NUCLEOTIDE SEQUENCE [LARGE SCALE GENOMIC DNA]</scope>
    <source>
        <strain evidence="2 3">NRRL 1564</strain>
    </source>
</reference>
<protein>
    <submittedName>
        <fullName evidence="2">Uncharacterized protein</fullName>
    </submittedName>
</protein>
<dbReference type="AlphaFoldDB" id="A0A2G5B6A5"/>
<keyword evidence="1" id="KW-0812">Transmembrane</keyword>
<feature type="transmembrane region" description="Helical" evidence="1">
    <location>
        <begin position="12"/>
        <end position="35"/>
    </location>
</feature>
<dbReference type="Proteomes" id="UP000242474">
    <property type="component" value="Unassembled WGS sequence"/>
</dbReference>
<organism evidence="2 3">
    <name type="scientific">Coemansia reversa (strain ATCC 12441 / NRRL 1564)</name>
    <dbReference type="NCBI Taxonomy" id="763665"/>
    <lineage>
        <taxon>Eukaryota</taxon>
        <taxon>Fungi</taxon>
        <taxon>Fungi incertae sedis</taxon>
        <taxon>Zoopagomycota</taxon>
        <taxon>Kickxellomycotina</taxon>
        <taxon>Kickxellomycetes</taxon>
        <taxon>Kickxellales</taxon>
        <taxon>Kickxellaceae</taxon>
        <taxon>Coemansia</taxon>
    </lineage>
</organism>
<evidence type="ECO:0000313" key="3">
    <source>
        <dbReference type="Proteomes" id="UP000242474"/>
    </source>
</evidence>
<accession>A0A2G5B6A5</accession>
<name>A0A2G5B6A5_COERN</name>
<keyword evidence="3" id="KW-1185">Reference proteome</keyword>
<sequence length="142" mass="16398">MPSVNIFTFKNYITLSFSANFFSLLLVVFVALLLYRNFDYINMACECEHAHHHHHFCQPTIPPACWFLAHDRKEPCGCGGGSCEKYHKQMSKLVVCGFDPLVQEDVIFLRNLVVHEGGDSEKTVTMFAKWKSGHNTKWHYKN</sequence>
<evidence type="ECO:0000313" key="2">
    <source>
        <dbReference type="EMBL" id="PIA14556.1"/>
    </source>
</evidence>
<dbReference type="OrthoDB" id="5510673at2759"/>